<feature type="region of interest" description="Disordered" evidence="1">
    <location>
        <begin position="162"/>
        <end position="181"/>
    </location>
</feature>
<organism evidence="2 3">
    <name type="scientific">Cytospora schulzeri</name>
    <dbReference type="NCBI Taxonomy" id="448051"/>
    <lineage>
        <taxon>Eukaryota</taxon>
        <taxon>Fungi</taxon>
        <taxon>Dikarya</taxon>
        <taxon>Ascomycota</taxon>
        <taxon>Pezizomycotina</taxon>
        <taxon>Sordariomycetes</taxon>
        <taxon>Sordariomycetidae</taxon>
        <taxon>Diaporthales</taxon>
        <taxon>Cytosporaceae</taxon>
        <taxon>Cytospora</taxon>
    </lineage>
</organism>
<proteinExistence type="predicted"/>
<protein>
    <submittedName>
        <fullName evidence="2">Uncharacterized protein</fullName>
    </submittedName>
</protein>
<sequence length="181" mass="20229">MQVDGTTQQQRKGRKNSPPKRQKAIMEEKHVQFGGILEGGNLAPDGKRVGTKQGRPKAAKNFFEGYTDSPEFSRFSNPVVQKTQDGDDDDEDYIAPPKFANYQSPMDRRKADPFELRRLASFGAHLQARAQLGGECFNGARLPTQSAVAASLAPVVEDDEYVMDEDDDEEPEDDTFEFLLK</sequence>
<feature type="compositionally biased region" description="Polar residues" evidence="1">
    <location>
        <begin position="74"/>
        <end position="83"/>
    </location>
</feature>
<dbReference type="STRING" id="356882.A0A423VCX5"/>
<evidence type="ECO:0000313" key="2">
    <source>
        <dbReference type="EMBL" id="ROV88765.1"/>
    </source>
</evidence>
<feature type="compositionally biased region" description="Polar residues" evidence="1">
    <location>
        <begin position="1"/>
        <end position="10"/>
    </location>
</feature>
<feature type="compositionally biased region" description="Basic residues" evidence="1">
    <location>
        <begin position="11"/>
        <end position="23"/>
    </location>
</feature>
<dbReference type="EMBL" id="LKEA01000076">
    <property type="protein sequence ID" value="ROV88765.1"/>
    <property type="molecule type" value="Genomic_DNA"/>
</dbReference>
<dbReference type="AlphaFoldDB" id="A0A423VCX5"/>
<name>A0A423VCX5_9PEZI</name>
<comment type="caution">
    <text evidence="2">The sequence shown here is derived from an EMBL/GenBank/DDBJ whole genome shotgun (WGS) entry which is preliminary data.</text>
</comment>
<keyword evidence="3" id="KW-1185">Reference proteome</keyword>
<evidence type="ECO:0000313" key="3">
    <source>
        <dbReference type="Proteomes" id="UP000283895"/>
    </source>
</evidence>
<dbReference type="Proteomes" id="UP000283895">
    <property type="component" value="Unassembled WGS sequence"/>
</dbReference>
<feature type="region of interest" description="Disordered" evidence="1">
    <location>
        <begin position="1"/>
        <end position="107"/>
    </location>
</feature>
<reference evidence="2 3" key="1">
    <citation type="submission" date="2015-09" db="EMBL/GenBank/DDBJ databases">
        <title>Host preference determinants of Valsa canker pathogens revealed by comparative genomics.</title>
        <authorList>
            <person name="Yin Z."/>
            <person name="Huang L."/>
        </authorList>
    </citation>
    <scope>NUCLEOTIDE SEQUENCE [LARGE SCALE GENOMIC DNA]</scope>
    <source>
        <strain evidence="2 3">03-1</strain>
    </source>
</reference>
<evidence type="ECO:0000256" key="1">
    <source>
        <dbReference type="SAM" id="MobiDB-lite"/>
    </source>
</evidence>
<dbReference type="OrthoDB" id="5323870at2759"/>
<accession>A0A423VCX5</accession>
<gene>
    <name evidence="2" type="ORF">VMCG_10082</name>
</gene>